<comment type="pathway">
    <text evidence="2">Lipid metabolism; sphingolipid metabolism.</text>
</comment>
<keyword evidence="9 12" id="KW-0443">Lipid metabolism</keyword>
<dbReference type="Pfam" id="PF02055">
    <property type="entry name" value="Glyco_hydro_30"/>
    <property type="match status" value="1"/>
</dbReference>
<dbReference type="AlphaFoldDB" id="A0AAW0Y7N4"/>
<dbReference type="InterPro" id="IPR001139">
    <property type="entry name" value="Glyco_hydro_30"/>
</dbReference>
<feature type="domain" description="Glycosyl hydrolase family 30 TIM-barrel" evidence="14">
    <location>
        <begin position="100"/>
        <end position="438"/>
    </location>
</feature>
<comment type="catalytic activity">
    <reaction evidence="11">
        <text>an N-acyl-1-beta-D-glucosyl-15-methylhexadecasphing-4-enine + H2O = an N-acyl-15-methylhexadecasphing-4-enine + D-glucose</text>
        <dbReference type="Rhea" id="RHEA:34755"/>
        <dbReference type="ChEBI" id="CHEBI:4167"/>
        <dbReference type="ChEBI" id="CHEBI:15377"/>
        <dbReference type="ChEBI" id="CHEBI:70815"/>
        <dbReference type="ChEBI" id="CHEBI:70846"/>
    </reaction>
    <physiologicalReaction direction="left-to-right" evidence="11">
        <dbReference type="Rhea" id="RHEA:34756"/>
    </physiologicalReaction>
</comment>
<keyword evidence="6 13" id="KW-0732">Signal</keyword>
<dbReference type="GO" id="GO:0006066">
    <property type="term" value="P:alcohol metabolic process"/>
    <property type="evidence" value="ECO:0007669"/>
    <property type="project" value="UniProtKB-ARBA"/>
</dbReference>
<dbReference type="Pfam" id="PF17189">
    <property type="entry name" value="Glyco_hydro_30C"/>
    <property type="match status" value="1"/>
</dbReference>
<keyword evidence="8 12" id="KW-0746">Sphingolipid metabolism</keyword>
<evidence type="ECO:0000256" key="5">
    <source>
        <dbReference type="ARBA" id="ARBA00012658"/>
    </source>
</evidence>
<dbReference type="EMBL" id="JARKIK010000013">
    <property type="protein sequence ID" value="KAK8747910.1"/>
    <property type="molecule type" value="Genomic_DNA"/>
</dbReference>
<proteinExistence type="inferred from homology"/>
<feature type="chain" id="PRO_5044717532" description="Glucosylceramidase" evidence="13">
    <location>
        <begin position="24"/>
        <end position="504"/>
    </location>
</feature>
<dbReference type="Proteomes" id="UP001445076">
    <property type="component" value="Unassembled WGS sequence"/>
</dbReference>
<comment type="catalytic activity">
    <reaction evidence="1">
        <text>a beta-D-glucosyl-(1&lt;-&gt;1')-N-acylsphing-4-enine + H2O = an N-acylsphing-4-enine + D-glucose</text>
        <dbReference type="Rhea" id="RHEA:13269"/>
        <dbReference type="ChEBI" id="CHEBI:4167"/>
        <dbReference type="ChEBI" id="CHEBI:15377"/>
        <dbReference type="ChEBI" id="CHEBI:22801"/>
        <dbReference type="ChEBI" id="CHEBI:52639"/>
        <dbReference type="EC" id="3.2.1.45"/>
    </reaction>
    <physiologicalReaction direction="left-to-right" evidence="1">
        <dbReference type="Rhea" id="RHEA:13270"/>
    </physiologicalReaction>
</comment>
<dbReference type="SUPFAM" id="SSF51445">
    <property type="entry name" value="(Trans)glycosidases"/>
    <property type="match status" value="1"/>
</dbReference>
<keyword evidence="7 12" id="KW-0378">Hydrolase</keyword>
<dbReference type="PANTHER" id="PTHR11069:SF23">
    <property type="entry name" value="LYSOSOMAL ACID GLUCOSYLCERAMIDASE"/>
    <property type="match status" value="1"/>
</dbReference>
<evidence type="ECO:0000313" key="17">
    <source>
        <dbReference type="Proteomes" id="UP001445076"/>
    </source>
</evidence>
<dbReference type="GO" id="GO:0051246">
    <property type="term" value="P:regulation of protein metabolic process"/>
    <property type="evidence" value="ECO:0007669"/>
    <property type="project" value="UniProtKB-ARBA"/>
</dbReference>
<evidence type="ECO:0000256" key="3">
    <source>
        <dbReference type="ARBA" id="ARBA00004991"/>
    </source>
</evidence>
<evidence type="ECO:0000259" key="15">
    <source>
        <dbReference type="Pfam" id="PF17189"/>
    </source>
</evidence>
<feature type="signal peptide" evidence="13">
    <location>
        <begin position="1"/>
        <end position="23"/>
    </location>
</feature>
<dbReference type="GO" id="GO:0005774">
    <property type="term" value="C:vacuolar membrane"/>
    <property type="evidence" value="ECO:0007669"/>
    <property type="project" value="UniProtKB-ARBA"/>
</dbReference>
<reference evidence="16 17" key="1">
    <citation type="journal article" date="2024" name="BMC Genomics">
        <title>Genome assembly of redclaw crayfish (Cherax quadricarinatus) provides insights into its immune adaptation and hypoxia tolerance.</title>
        <authorList>
            <person name="Liu Z."/>
            <person name="Zheng J."/>
            <person name="Li H."/>
            <person name="Fang K."/>
            <person name="Wang S."/>
            <person name="He J."/>
            <person name="Zhou D."/>
            <person name="Weng S."/>
            <person name="Chi M."/>
            <person name="Gu Z."/>
            <person name="He J."/>
            <person name="Li F."/>
            <person name="Wang M."/>
        </authorList>
    </citation>
    <scope>NUCLEOTIDE SEQUENCE [LARGE SCALE GENOMIC DNA]</scope>
    <source>
        <strain evidence="16">ZL_2023a</strain>
    </source>
</reference>
<dbReference type="GO" id="GO:0016241">
    <property type="term" value="P:regulation of macroautophagy"/>
    <property type="evidence" value="ECO:0007669"/>
    <property type="project" value="UniProtKB-ARBA"/>
</dbReference>
<name>A0AAW0Y7N4_CHEQU</name>
<evidence type="ECO:0000259" key="14">
    <source>
        <dbReference type="Pfam" id="PF02055"/>
    </source>
</evidence>
<evidence type="ECO:0000256" key="13">
    <source>
        <dbReference type="SAM" id="SignalP"/>
    </source>
</evidence>
<evidence type="ECO:0000256" key="1">
    <source>
        <dbReference type="ARBA" id="ARBA00001013"/>
    </source>
</evidence>
<dbReference type="EC" id="3.2.1.45" evidence="5 12"/>
<comment type="catalytic activity">
    <reaction evidence="10">
        <text>a beta-D-glucosylceramide + H2O = an N-acyl-sphingoid base + D-glucose</text>
        <dbReference type="Rhea" id="RHEA:81447"/>
        <dbReference type="ChEBI" id="CHEBI:4167"/>
        <dbReference type="ChEBI" id="CHEBI:15377"/>
        <dbReference type="ChEBI" id="CHEBI:83264"/>
        <dbReference type="ChEBI" id="CHEBI:83273"/>
    </reaction>
    <physiologicalReaction direction="left-to-right" evidence="10">
        <dbReference type="Rhea" id="RHEA:81448"/>
    </physiologicalReaction>
</comment>
<organism evidence="16 17">
    <name type="scientific">Cherax quadricarinatus</name>
    <name type="common">Australian red claw crayfish</name>
    <dbReference type="NCBI Taxonomy" id="27406"/>
    <lineage>
        <taxon>Eukaryota</taxon>
        <taxon>Metazoa</taxon>
        <taxon>Ecdysozoa</taxon>
        <taxon>Arthropoda</taxon>
        <taxon>Crustacea</taxon>
        <taxon>Multicrustacea</taxon>
        <taxon>Malacostraca</taxon>
        <taxon>Eumalacostraca</taxon>
        <taxon>Eucarida</taxon>
        <taxon>Decapoda</taxon>
        <taxon>Pleocyemata</taxon>
        <taxon>Astacidea</taxon>
        <taxon>Parastacoidea</taxon>
        <taxon>Parastacidae</taxon>
        <taxon>Cherax</taxon>
    </lineage>
</organism>
<evidence type="ECO:0000313" key="16">
    <source>
        <dbReference type="EMBL" id="KAK8747910.1"/>
    </source>
</evidence>
<dbReference type="Gene3D" id="3.20.20.80">
    <property type="entry name" value="Glycosidases"/>
    <property type="match status" value="1"/>
</dbReference>
<comment type="caution">
    <text evidence="16">The sequence shown here is derived from an EMBL/GenBank/DDBJ whole genome shotgun (WGS) entry which is preliminary data.</text>
</comment>
<dbReference type="InterPro" id="IPR033453">
    <property type="entry name" value="Glyco_hydro_30_TIM-barrel"/>
</dbReference>
<evidence type="ECO:0000256" key="10">
    <source>
        <dbReference type="ARBA" id="ARBA00050474"/>
    </source>
</evidence>
<dbReference type="GO" id="GO:0030163">
    <property type="term" value="P:protein catabolic process"/>
    <property type="evidence" value="ECO:0007669"/>
    <property type="project" value="UniProtKB-ARBA"/>
</dbReference>
<dbReference type="GO" id="GO:0005102">
    <property type="term" value="F:signaling receptor binding"/>
    <property type="evidence" value="ECO:0007669"/>
    <property type="project" value="UniProtKB-ARBA"/>
</dbReference>
<dbReference type="FunFam" id="3.20.20.80:FF:000030">
    <property type="entry name" value="Lysosomal acid glucosylceramidase"/>
    <property type="match status" value="1"/>
</dbReference>
<evidence type="ECO:0000256" key="11">
    <source>
        <dbReference type="ARBA" id="ARBA00051345"/>
    </source>
</evidence>
<reference evidence="16" key="2">
    <citation type="submission" date="2024-01" db="EMBL/GenBank/DDBJ databases">
        <authorList>
            <person name="He J."/>
            <person name="Wang M."/>
            <person name="Zheng J."/>
            <person name="Liu Z."/>
        </authorList>
    </citation>
    <scope>NUCLEOTIDE SEQUENCE</scope>
    <source>
        <strain evidence="16">ZL_2023a</strain>
        <tissue evidence="16">Muscle</tissue>
    </source>
</reference>
<evidence type="ECO:0000256" key="2">
    <source>
        <dbReference type="ARBA" id="ARBA00004760"/>
    </source>
</evidence>
<dbReference type="PRINTS" id="PR00843">
    <property type="entry name" value="GLHYDRLASE30"/>
</dbReference>
<protein>
    <recommendedName>
        <fullName evidence="5 12">Glucosylceramidase</fullName>
        <ecNumber evidence="5 12">3.2.1.45</ecNumber>
    </recommendedName>
</protein>
<evidence type="ECO:0000256" key="4">
    <source>
        <dbReference type="ARBA" id="ARBA00005382"/>
    </source>
</evidence>
<evidence type="ECO:0000256" key="6">
    <source>
        <dbReference type="ARBA" id="ARBA00022729"/>
    </source>
</evidence>
<dbReference type="GO" id="GO:0008202">
    <property type="term" value="P:steroid metabolic process"/>
    <property type="evidence" value="ECO:0007669"/>
    <property type="project" value="UniProtKB-ARBA"/>
</dbReference>
<dbReference type="GO" id="GO:0010605">
    <property type="term" value="P:negative regulation of macromolecule metabolic process"/>
    <property type="evidence" value="ECO:0007669"/>
    <property type="project" value="UniProtKB-ARBA"/>
</dbReference>
<comment type="pathway">
    <text evidence="3">Sphingolipid metabolism.</text>
</comment>
<feature type="domain" description="Glycosyl hydrolase family 30 beta sandwich" evidence="15">
    <location>
        <begin position="441"/>
        <end position="502"/>
    </location>
</feature>
<dbReference type="SUPFAM" id="SSF51011">
    <property type="entry name" value="Glycosyl hydrolase domain"/>
    <property type="match status" value="1"/>
</dbReference>
<dbReference type="GO" id="GO:0032006">
    <property type="term" value="P:regulation of TOR signaling"/>
    <property type="evidence" value="ECO:0007669"/>
    <property type="project" value="UniProtKB-ARBA"/>
</dbReference>
<evidence type="ECO:0000256" key="8">
    <source>
        <dbReference type="ARBA" id="ARBA00022919"/>
    </source>
</evidence>
<evidence type="ECO:0000256" key="9">
    <source>
        <dbReference type="ARBA" id="ARBA00023098"/>
    </source>
</evidence>
<dbReference type="EMBL" id="JARKIK010000013">
    <property type="protein sequence ID" value="KAK8747911.1"/>
    <property type="molecule type" value="Genomic_DNA"/>
</dbReference>
<dbReference type="InterPro" id="IPR033452">
    <property type="entry name" value="GH30_C"/>
</dbReference>
<dbReference type="GO" id="GO:0006680">
    <property type="term" value="P:glucosylceramide catabolic process"/>
    <property type="evidence" value="ECO:0007669"/>
    <property type="project" value="UniProtKB-ARBA"/>
</dbReference>
<keyword evidence="17" id="KW-1185">Reference proteome</keyword>
<evidence type="ECO:0000256" key="12">
    <source>
        <dbReference type="RuleBase" id="RU361188"/>
    </source>
</evidence>
<sequence>ESAQLPAMRKVTIVLALLCCVAAQECNPRQFTYDSVVCVCDATYCDQPGVIEFPEEGSFTVITSSREGLRFNVETLPVSSEETPDAEVVTLNKEDVYQTILGFGGGFSDSTGYNVVSLSSELQDQFFISYFAPEGIGYTFGRIPIAGTDCSTRIYSYDDVEGDVDLEYWSLTEEDHEYKIPLILRAHDLTTYPLKLIATPWAPPAWMKSNGAVNGSGVLIREFFQPYANYIVKFVEAYEAEGVELWGLTPANEPLGGLIDWDINTCGWSSESIRDWLKDNLGPALDTAGYSGLKIMIHDFNRNTLPWNIDPILEDPDSAQYVYGIALHWYEDTRTNPEVLDEVHELYPDRFILYTEAAHEHGIQLGSWERAEEYVNYMLDDLNHYSTGWLDWNMALDTVGGPNWIHKYRDSPIIVDAEADEFYKQPVFYTIGHVSKFVVPGAERISWSTTATTLQVAAFNDPSGRTVVVILNLAEVEEDVTVTDGSETYLNFRIPAKAIQTILY</sequence>
<dbReference type="GO" id="GO:0016758">
    <property type="term" value="F:hexosyltransferase activity"/>
    <property type="evidence" value="ECO:0007669"/>
    <property type="project" value="UniProtKB-ARBA"/>
</dbReference>
<dbReference type="GO" id="GO:0006914">
    <property type="term" value="P:autophagy"/>
    <property type="evidence" value="ECO:0007669"/>
    <property type="project" value="UniProtKB-ARBA"/>
</dbReference>
<gene>
    <name evidence="16" type="ORF">OTU49_016224</name>
</gene>
<feature type="non-terminal residue" evidence="16">
    <location>
        <position position="1"/>
    </location>
</feature>
<dbReference type="GO" id="GO:0004348">
    <property type="term" value="F:glucosylceramidase activity"/>
    <property type="evidence" value="ECO:0007669"/>
    <property type="project" value="UniProtKB-EC"/>
</dbReference>
<keyword evidence="12" id="KW-0326">Glycosidase</keyword>
<dbReference type="GO" id="GO:0042391">
    <property type="term" value="P:regulation of membrane potential"/>
    <property type="evidence" value="ECO:0007669"/>
    <property type="project" value="UniProtKB-ARBA"/>
</dbReference>
<accession>A0AAW0Y7N4</accession>
<dbReference type="PANTHER" id="PTHR11069">
    <property type="entry name" value="GLUCOSYLCERAMIDASE"/>
    <property type="match status" value="1"/>
</dbReference>
<evidence type="ECO:0000256" key="7">
    <source>
        <dbReference type="ARBA" id="ARBA00022801"/>
    </source>
</evidence>
<dbReference type="GO" id="GO:0005764">
    <property type="term" value="C:lysosome"/>
    <property type="evidence" value="ECO:0007669"/>
    <property type="project" value="UniProtKB-ARBA"/>
</dbReference>
<dbReference type="InterPro" id="IPR017853">
    <property type="entry name" value="GH"/>
</dbReference>
<dbReference type="GO" id="GO:0007040">
    <property type="term" value="P:lysosome organization"/>
    <property type="evidence" value="ECO:0007669"/>
    <property type="project" value="UniProtKB-ARBA"/>
</dbReference>
<comment type="similarity">
    <text evidence="4 12">Belongs to the glycosyl hydrolase 30 family.</text>
</comment>